<protein>
    <recommendedName>
        <fullName evidence="2">phosphoribosylglycinamide formyltransferase 1</fullName>
        <ecNumber evidence="2">2.1.2.2</ecNumber>
    </recommendedName>
</protein>
<name>A0A1S1YXS1_FLAPC</name>
<organism evidence="6 7">
    <name type="scientific">Flammeovirga pacifica</name>
    <dbReference type="NCBI Taxonomy" id="915059"/>
    <lineage>
        <taxon>Bacteria</taxon>
        <taxon>Pseudomonadati</taxon>
        <taxon>Bacteroidota</taxon>
        <taxon>Cytophagia</taxon>
        <taxon>Cytophagales</taxon>
        <taxon>Flammeovirgaceae</taxon>
        <taxon>Flammeovirga</taxon>
    </lineage>
</organism>
<dbReference type="InterPro" id="IPR004607">
    <property type="entry name" value="GART"/>
</dbReference>
<gene>
    <name evidence="6" type="ORF">NH26_04590</name>
</gene>
<keyword evidence="4" id="KW-0658">Purine biosynthesis</keyword>
<dbReference type="Pfam" id="PF00551">
    <property type="entry name" value="Formyl_trans_N"/>
    <property type="match status" value="1"/>
</dbReference>
<keyword evidence="3" id="KW-0808">Transferase</keyword>
<dbReference type="Gene3D" id="3.40.50.170">
    <property type="entry name" value="Formyl transferase, N-terminal domain"/>
    <property type="match status" value="1"/>
</dbReference>
<proteinExistence type="predicted"/>
<evidence type="ECO:0000256" key="4">
    <source>
        <dbReference type="ARBA" id="ARBA00022755"/>
    </source>
</evidence>
<dbReference type="SUPFAM" id="SSF53328">
    <property type="entry name" value="Formyltransferase"/>
    <property type="match status" value="1"/>
</dbReference>
<evidence type="ECO:0000256" key="3">
    <source>
        <dbReference type="ARBA" id="ARBA00022679"/>
    </source>
</evidence>
<dbReference type="PANTHER" id="PTHR43369">
    <property type="entry name" value="PHOSPHORIBOSYLGLYCINAMIDE FORMYLTRANSFERASE"/>
    <property type="match status" value="1"/>
</dbReference>
<dbReference type="EMBL" id="JRYR02000001">
    <property type="protein sequence ID" value="OHX65675.1"/>
    <property type="molecule type" value="Genomic_DNA"/>
</dbReference>
<dbReference type="OrthoDB" id="9806170at2"/>
<evidence type="ECO:0000256" key="2">
    <source>
        <dbReference type="ARBA" id="ARBA00012254"/>
    </source>
</evidence>
<keyword evidence="7" id="KW-1185">Reference proteome</keyword>
<dbReference type="Proteomes" id="UP000179797">
    <property type="component" value="Unassembled WGS sequence"/>
</dbReference>
<evidence type="ECO:0000256" key="1">
    <source>
        <dbReference type="ARBA" id="ARBA00005054"/>
    </source>
</evidence>
<dbReference type="AlphaFoldDB" id="A0A1S1YXS1"/>
<comment type="caution">
    <text evidence="6">The sequence shown here is derived from an EMBL/GenBank/DDBJ whole genome shotgun (WGS) entry which is preliminary data.</text>
</comment>
<evidence type="ECO:0000313" key="6">
    <source>
        <dbReference type="EMBL" id="OHX65675.1"/>
    </source>
</evidence>
<sequence length="193" mass="21614">MIKIAIFASGTGSNALKIIQHFDQRSDIEFVVLANRKEAGVLEKAKQLNVDGHYFSKSAFSDGTVLDFLKKEDVNFIILAGFLLLIDKNILNYFDQKVVNIHPALLPNYGGKGMYGINVHKAVVKNKESVSGITIHYCNQEYDEGQYILQATTAIEATDSPEEVAAKVLKLEHFYFPRVIEQLISEFSLQEAN</sequence>
<reference evidence="6 7" key="1">
    <citation type="journal article" date="2012" name="Int. J. Syst. Evol. Microbiol.">
        <title>Flammeovirga pacifica sp. nov., isolated from deep-sea sediment.</title>
        <authorList>
            <person name="Xu H."/>
            <person name="Fu Y."/>
            <person name="Yang N."/>
            <person name="Ding Z."/>
            <person name="Lai Q."/>
            <person name="Zeng R."/>
        </authorList>
    </citation>
    <scope>NUCLEOTIDE SEQUENCE [LARGE SCALE GENOMIC DNA]</scope>
    <source>
        <strain evidence="7">DSM 24597 / LMG 26175 / WPAGA1</strain>
    </source>
</reference>
<dbReference type="STRING" id="915059.NH26_04590"/>
<dbReference type="InterPro" id="IPR036477">
    <property type="entry name" value="Formyl_transf_N_sf"/>
</dbReference>
<dbReference type="EC" id="2.1.2.2" evidence="2"/>
<dbReference type="CDD" id="cd08645">
    <property type="entry name" value="FMT_core_GART"/>
    <property type="match status" value="1"/>
</dbReference>
<comment type="pathway">
    <text evidence="1">Purine metabolism; IMP biosynthesis via de novo pathway; N(2)-formyl-N(1)-(5-phospho-D-ribosyl)glycinamide from N(1)-(5-phospho-D-ribosyl)glycinamide (10-formyl THF route): step 1/1.</text>
</comment>
<dbReference type="GO" id="GO:0004644">
    <property type="term" value="F:phosphoribosylglycinamide formyltransferase activity"/>
    <property type="evidence" value="ECO:0007669"/>
    <property type="project" value="UniProtKB-EC"/>
</dbReference>
<dbReference type="PANTHER" id="PTHR43369:SF2">
    <property type="entry name" value="PHOSPHORIBOSYLGLYCINAMIDE FORMYLTRANSFERASE"/>
    <property type="match status" value="1"/>
</dbReference>
<evidence type="ECO:0000313" key="7">
    <source>
        <dbReference type="Proteomes" id="UP000179797"/>
    </source>
</evidence>
<dbReference type="RefSeq" id="WP_044222192.1">
    <property type="nucleotide sequence ID" value="NZ_JRYR02000001.1"/>
</dbReference>
<dbReference type="GO" id="GO:0005829">
    <property type="term" value="C:cytosol"/>
    <property type="evidence" value="ECO:0007669"/>
    <property type="project" value="TreeGrafter"/>
</dbReference>
<dbReference type="InterPro" id="IPR002376">
    <property type="entry name" value="Formyl_transf_N"/>
</dbReference>
<feature type="domain" description="Formyl transferase N-terminal" evidence="5">
    <location>
        <begin position="3"/>
        <end position="180"/>
    </location>
</feature>
<accession>A0A1S1YXS1</accession>
<evidence type="ECO:0000259" key="5">
    <source>
        <dbReference type="Pfam" id="PF00551"/>
    </source>
</evidence>
<dbReference type="GO" id="GO:0006189">
    <property type="term" value="P:'de novo' IMP biosynthetic process"/>
    <property type="evidence" value="ECO:0007669"/>
    <property type="project" value="InterPro"/>
</dbReference>